<gene>
    <name evidence="2" type="ORF">MSPICULIGERA_LOCUS15435</name>
</gene>
<dbReference type="AlphaFoldDB" id="A0AA36G2I6"/>
<dbReference type="EMBL" id="CATQJA010002648">
    <property type="protein sequence ID" value="CAJ0577157.1"/>
    <property type="molecule type" value="Genomic_DNA"/>
</dbReference>
<evidence type="ECO:0000313" key="3">
    <source>
        <dbReference type="Proteomes" id="UP001177023"/>
    </source>
</evidence>
<evidence type="ECO:0000313" key="2">
    <source>
        <dbReference type="EMBL" id="CAJ0577157.1"/>
    </source>
</evidence>
<accession>A0AA36G2I6</accession>
<organism evidence="2 3">
    <name type="scientific">Mesorhabditis spiculigera</name>
    <dbReference type="NCBI Taxonomy" id="96644"/>
    <lineage>
        <taxon>Eukaryota</taxon>
        <taxon>Metazoa</taxon>
        <taxon>Ecdysozoa</taxon>
        <taxon>Nematoda</taxon>
        <taxon>Chromadorea</taxon>
        <taxon>Rhabditida</taxon>
        <taxon>Rhabditina</taxon>
        <taxon>Rhabditomorpha</taxon>
        <taxon>Rhabditoidea</taxon>
        <taxon>Rhabditidae</taxon>
        <taxon>Mesorhabditinae</taxon>
        <taxon>Mesorhabditis</taxon>
    </lineage>
</organism>
<keyword evidence="3" id="KW-1185">Reference proteome</keyword>
<feature type="compositionally biased region" description="Basic and acidic residues" evidence="1">
    <location>
        <begin position="324"/>
        <end position="335"/>
    </location>
</feature>
<reference evidence="2" key="1">
    <citation type="submission" date="2023-06" db="EMBL/GenBank/DDBJ databases">
        <authorList>
            <person name="Delattre M."/>
        </authorList>
    </citation>
    <scope>NUCLEOTIDE SEQUENCE</scope>
    <source>
        <strain evidence="2">AF72</strain>
    </source>
</reference>
<evidence type="ECO:0000256" key="1">
    <source>
        <dbReference type="SAM" id="MobiDB-lite"/>
    </source>
</evidence>
<name>A0AA36G2I6_9BILA</name>
<proteinExistence type="predicted"/>
<protein>
    <submittedName>
        <fullName evidence="2">Uncharacterized protein</fullName>
    </submittedName>
</protein>
<comment type="caution">
    <text evidence="2">The sequence shown here is derived from an EMBL/GenBank/DDBJ whole genome shotgun (WGS) entry which is preliminary data.</text>
</comment>
<sequence>MTATSPIDALHNANIRWDDLQLIPTEERAAIQPFISRLAFEESWTNRERTTIKINTSKFFSLLYNRSLEEPLHVLGALLQPGWFLEMSLMCEGEGSTLSSRLLDWCEATRLPASITFNEATLHGRTIQRALQTEVDLTFHGCTYWAQEESVDVQRPTSFKSITVRGCNADFVKFLVQCCGSEETLPAQRPLNIDCEICEEDTCEWRDILTQMATLHSVTPNVSLNCDPTTTLKVIEGLKTKGLIDDQHYSTLRCAVDEVCPIANVQDSDRHVFLPNILLTLKFSGSLNEIELIPPEYLPTAVPLDFDFGDDGSENFSTDASDSEDQKDFVSNGKD</sequence>
<feature type="region of interest" description="Disordered" evidence="1">
    <location>
        <begin position="309"/>
        <end position="335"/>
    </location>
</feature>
<feature type="non-terminal residue" evidence="2">
    <location>
        <position position="1"/>
    </location>
</feature>
<dbReference type="Proteomes" id="UP001177023">
    <property type="component" value="Unassembled WGS sequence"/>
</dbReference>